<sequence>MNPDDHALLAFAAKWSPFGGGDEHILPEFGLTPAIFYQRVLDLVTKTPTNDVDFATRNHLQKFCSLKLSRIDPHSRPAPQ</sequence>
<reference evidence="2" key="2">
    <citation type="submission" date="2015-01" db="EMBL/GenBank/DDBJ databases">
        <title>Draft genome sequence of potential hydrocarbon metabolising strain of Rhodococcus rhodochrous.</title>
        <authorList>
            <person name="Aggarwal R.K."/>
            <person name="Dawar C."/>
        </authorList>
    </citation>
    <scope>NUCLEOTIDE SEQUENCE [LARGE SCALE GENOMIC DNA]</scope>
    <source>
        <strain evidence="2">KG-21</strain>
    </source>
</reference>
<accession>A0A0M8PED3</accession>
<proteinExistence type="predicted"/>
<dbReference type="EMBL" id="AZYO01000144">
    <property type="protein sequence ID" value="KOS53215.1"/>
    <property type="molecule type" value="Genomic_DNA"/>
</dbReference>
<evidence type="ECO:0000313" key="2">
    <source>
        <dbReference type="Proteomes" id="UP000037712"/>
    </source>
</evidence>
<evidence type="ECO:0008006" key="3">
    <source>
        <dbReference type="Google" id="ProtNLM"/>
    </source>
</evidence>
<reference evidence="1 2" key="1">
    <citation type="journal article" date="2015" name="Genome Announc.">
        <title>Draft Genome Sequence of Rhodococcus rhodochrous Strain KG-21, a Soil Isolate from Oil Fields of Krishna-Godavari Basin, India.</title>
        <authorList>
            <person name="Dawar C."/>
            <person name="Aggarwal R.K."/>
        </authorList>
    </citation>
    <scope>NUCLEOTIDE SEQUENCE [LARGE SCALE GENOMIC DNA]</scope>
    <source>
        <strain evidence="1 2">KG-21</strain>
    </source>
</reference>
<organism evidence="1 2">
    <name type="scientific">Rhodococcus rhodochrous KG-21</name>
    <dbReference type="NCBI Taxonomy" id="1441923"/>
    <lineage>
        <taxon>Bacteria</taxon>
        <taxon>Bacillati</taxon>
        <taxon>Actinomycetota</taxon>
        <taxon>Actinomycetes</taxon>
        <taxon>Mycobacteriales</taxon>
        <taxon>Nocardiaceae</taxon>
        <taxon>Rhodococcus</taxon>
    </lineage>
</organism>
<dbReference type="Proteomes" id="UP000037712">
    <property type="component" value="Unassembled WGS sequence"/>
</dbReference>
<comment type="caution">
    <text evidence="1">The sequence shown here is derived from an EMBL/GenBank/DDBJ whole genome shotgun (WGS) entry which is preliminary data.</text>
</comment>
<protein>
    <recommendedName>
        <fullName evidence="3">DUF3263 domain-containing protein</fullName>
    </recommendedName>
</protein>
<dbReference type="AlphaFoldDB" id="A0A0M8PED3"/>
<dbReference type="RefSeq" id="WP_054375269.1">
    <property type="nucleotide sequence ID" value="NZ_AZYO01000144.1"/>
</dbReference>
<name>A0A0M8PED3_RHORH</name>
<gene>
    <name evidence="1" type="ORF">Z051_26805</name>
</gene>
<dbReference type="PATRIC" id="fig|1441923.3.peg.5842"/>
<evidence type="ECO:0000313" key="1">
    <source>
        <dbReference type="EMBL" id="KOS53215.1"/>
    </source>
</evidence>